<sequence>MARTRSTHSATRSATRQSVQPLKYGLSNIHHHRTITTAEKRGFSKSKKGNKPLTVGAGAKKKKSHAVGRSRPMSRRPTRRRTAVSSVVSSRVAPDLRNEGEEDGDDEKSSDEDVDEEESSEEENAPSRRSKVKETCERKQRKVKTLHRLSKIELVKKVEDMMMKHGDEVDALKREIIKVKEKLRRYKNKKNVDVGSSSDAELEEWRQAVLEESDLSSGSSDDSGRYKPGRSPYRKVKT</sequence>
<proteinExistence type="predicted"/>
<evidence type="ECO:0000313" key="4">
    <source>
        <dbReference type="Proteomes" id="UP000016926"/>
    </source>
</evidence>
<name>M7WY34_RHOT1</name>
<feature type="compositionally biased region" description="Low complexity" evidence="2">
    <location>
        <begin position="1"/>
        <end position="18"/>
    </location>
</feature>
<dbReference type="GeneID" id="27371890"/>
<organism evidence="3 4">
    <name type="scientific">Rhodotorula toruloides (strain NP11)</name>
    <name type="common">Yeast</name>
    <name type="synonym">Rhodosporidium toruloides</name>
    <dbReference type="NCBI Taxonomy" id="1130832"/>
    <lineage>
        <taxon>Eukaryota</taxon>
        <taxon>Fungi</taxon>
        <taxon>Dikarya</taxon>
        <taxon>Basidiomycota</taxon>
        <taxon>Pucciniomycotina</taxon>
        <taxon>Microbotryomycetes</taxon>
        <taxon>Sporidiobolales</taxon>
        <taxon>Sporidiobolaceae</taxon>
        <taxon>Rhodotorula</taxon>
    </lineage>
</organism>
<feature type="compositionally biased region" description="Basic residues" evidence="2">
    <location>
        <begin position="59"/>
        <end position="82"/>
    </location>
</feature>
<feature type="compositionally biased region" description="Acidic residues" evidence="2">
    <location>
        <begin position="100"/>
        <end position="124"/>
    </location>
</feature>
<dbReference type="RefSeq" id="XP_016274125.1">
    <property type="nucleotide sequence ID" value="XM_016421532.1"/>
</dbReference>
<feature type="compositionally biased region" description="Low complexity" evidence="2">
    <location>
        <begin position="83"/>
        <end position="93"/>
    </location>
</feature>
<accession>M7WY34</accession>
<protein>
    <submittedName>
        <fullName evidence="3">Uncharacterized protein</fullName>
    </submittedName>
</protein>
<reference evidence="3 4" key="1">
    <citation type="journal article" date="2012" name="Nat. Commun.">
        <title>A multi-omic map of the lipid-producing yeast Rhodosporidium toruloides.</title>
        <authorList>
            <person name="Zhu Z."/>
            <person name="Zhang S."/>
            <person name="Liu H."/>
            <person name="Shen H."/>
            <person name="Lin X."/>
            <person name="Yang F."/>
            <person name="Zhou Y.J."/>
            <person name="Jin G."/>
            <person name="Ye M."/>
            <person name="Zou H."/>
            <person name="Zou H."/>
            <person name="Zhao Z.K."/>
        </authorList>
    </citation>
    <scope>NUCLEOTIDE SEQUENCE [LARGE SCALE GENOMIC DNA]</scope>
    <source>
        <strain evidence="3 4">NP11</strain>
    </source>
</reference>
<evidence type="ECO:0000256" key="1">
    <source>
        <dbReference type="SAM" id="Coils"/>
    </source>
</evidence>
<feature type="region of interest" description="Disordered" evidence="2">
    <location>
        <begin position="1"/>
        <end position="143"/>
    </location>
</feature>
<keyword evidence="4" id="KW-1185">Reference proteome</keyword>
<feature type="region of interest" description="Disordered" evidence="2">
    <location>
        <begin position="210"/>
        <end position="238"/>
    </location>
</feature>
<dbReference type="HOGENOM" id="CLU_1166402_0_0_1"/>
<keyword evidence="1" id="KW-0175">Coiled coil</keyword>
<evidence type="ECO:0000256" key="2">
    <source>
        <dbReference type="SAM" id="MobiDB-lite"/>
    </source>
</evidence>
<evidence type="ECO:0000313" key="3">
    <source>
        <dbReference type="EMBL" id="EMS23006.1"/>
    </source>
</evidence>
<dbReference type="Proteomes" id="UP000016926">
    <property type="component" value="Unassembled WGS sequence"/>
</dbReference>
<dbReference type="EMBL" id="KB722649">
    <property type="protein sequence ID" value="EMS23006.1"/>
    <property type="molecule type" value="Genomic_DNA"/>
</dbReference>
<dbReference type="AlphaFoldDB" id="M7WY34"/>
<feature type="coiled-coil region" evidence="1">
    <location>
        <begin position="155"/>
        <end position="189"/>
    </location>
</feature>
<gene>
    <name evidence="3" type="ORF">RHTO_07877</name>
</gene>